<proteinExistence type="predicted"/>
<evidence type="ECO:0000313" key="2">
    <source>
        <dbReference type="EMBL" id="KAG5597387.1"/>
    </source>
</evidence>
<feature type="region of interest" description="Disordered" evidence="1">
    <location>
        <begin position="1"/>
        <end position="61"/>
    </location>
</feature>
<sequence length="61" mass="7184">MQVRRERSTKEETNSRKEEEKRNKENCKSSKSKGTKEKRENGGTPFESDSDFVSEIFLKNK</sequence>
<dbReference type="EMBL" id="JACXVP010000007">
    <property type="protein sequence ID" value="KAG5597387.1"/>
    <property type="molecule type" value="Genomic_DNA"/>
</dbReference>
<organism evidence="2 3">
    <name type="scientific">Solanum commersonii</name>
    <name type="common">Commerson's wild potato</name>
    <name type="synonym">Commerson's nightshade</name>
    <dbReference type="NCBI Taxonomy" id="4109"/>
    <lineage>
        <taxon>Eukaryota</taxon>
        <taxon>Viridiplantae</taxon>
        <taxon>Streptophyta</taxon>
        <taxon>Embryophyta</taxon>
        <taxon>Tracheophyta</taxon>
        <taxon>Spermatophyta</taxon>
        <taxon>Magnoliopsida</taxon>
        <taxon>eudicotyledons</taxon>
        <taxon>Gunneridae</taxon>
        <taxon>Pentapetalae</taxon>
        <taxon>asterids</taxon>
        <taxon>lamiids</taxon>
        <taxon>Solanales</taxon>
        <taxon>Solanaceae</taxon>
        <taxon>Solanoideae</taxon>
        <taxon>Solaneae</taxon>
        <taxon>Solanum</taxon>
    </lineage>
</organism>
<accession>A0A9J5Y9H4</accession>
<name>A0A9J5Y9H4_SOLCO</name>
<dbReference type="Proteomes" id="UP000824120">
    <property type="component" value="Chromosome 7"/>
</dbReference>
<evidence type="ECO:0000313" key="3">
    <source>
        <dbReference type="Proteomes" id="UP000824120"/>
    </source>
</evidence>
<feature type="compositionally biased region" description="Basic and acidic residues" evidence="1">
    <location>
        <begin position="1"/>
        <end position="41"/>
    </location>
</feature>
<gene>
    <name evidence="2" type="ORF">H5410_038619</name>
</gene>
<evidence type="ECO:0000256" key="1">
    <source>
        <dbReference type="SAM" id="MobiDB-lite"/>
    </source>
</evidence>
<reference evidence="2 3" key="1">
    <citation type="submission" date="2020-09" db="EMBL/GenBank/DDBJ databases">
        <title>De no assembly of potato wild relative species, Solanum commersonii.</title>
        <authorList>
            <person name="Cho K."/>
        </authorList>
    </citation>
    <scope>NUCLEOTIDE SEQUENCE [LARGE SCALE GENOMIC DNA]</scope>
    <source>
        <strain evidence="2">LZ3.2</strain>
        <tissue evidence="2">Leaf</tissue>
    </source>
</reference>
<keyword evidence="3" id="KW-1185">Reference proteome</keyword>
<protein>
    <submittedName>
        <fullName evidence="2">Uncharacterized protein</fullName>
    </submittedName>
</protein>
<comment type="caution">
    <text evidence="2">The sequence shown here is derived from an EMBL/GenBank/DDBJ whole genome shotgun (WGS) entry which is preliminary data.</text>
</comment>
<dbReference type="AlphaFoldDB" id="A0A9J5Y9H4"/>